<dbReference type="STRING" id="1223802.SUTH_01158"/>
<feature type="domain" description="Thioredoxin" evidence="6">
    <location>
        <begin position="22"/>
        <end position="208"/>
    </location>
</feature>
<dbReference type="InterPro" id="IPR013766">
    <property type="entry name" value="Thioredoxin_domain"/>
</dbReference>
<gene>
    <name evidence="7" type="ORF">SUTH_01158</name>
</gene>
<dbReference type="PANTHER" id="PTHR12151">
    <property type="entry name" value="ELECTRON TRANSPORT PROTIN SCO1/SENC FAMILY MEMBER"/>
    <property type="match status" value="1"/>
</dbReference>
<dbReference type="Proteomes" id="UP000031637">
    <property type="component" value="Chromosome"/>
</dbReference>
<sequence length="221" mass="24397">MRNRLRVPARSALCLALCCVLPAFGQTAPALPTHSEEPAAAIVDLAPRYLLKDPRGRVVTHESFRGRFQLVTFGFTSCPDVCPTTLLGFRNILEALGDQAERLQPLFITVDPERDTAALLQEYTAAFHPAIVGLRGTPELLQRAAESFRVRYEKVREPGAPADIYTMDHSTGMYLLDGDGRFVTKFSMTAPAREIAARIRGMMDADQSRPGTVRRGNAPLR</sequence>
<dbReference type="HOGENOM" id="CLU_050131_3_1_4"/>
<evidence type="ECO:0000256" key="2">
    <source>
        <dbReference type="ARBA" id="ARBA00023008"/>
    </source>
</evidence>
<dbReference type="PANTHER" id="PTHR12151:SF25">
    <property type="entry name" value="LINALOOL DEHYDRATASE_ISOMERASE DOMAIN-CONTAINING PROTEIN"/>
    <property type="match status" value="1"/>
</dbReference>
<evidence type="ECO:0000259" key="6">
    <source>
        <dbReference type="PROSITE" id="PS51352"/>
    </source>
</evidence>
<feature type="binding site" evidence="3">
    <location>
        <position position="78"/>
    </location>
    <ligand>
        <name>Cu cation</name>
        <dbReference type="ChEBI" id="CHEBI:23378"/>
    </ligand>
</feature>
<dbReference type="SUPFAM" id="SSF52833">
    <property type="entry name" value="Thioredoxin-like"/>
    <property type="match status" value="1"/>
</dbReference>
<evidence type="ECO:0000313" key="7">
    <source>
        <dbReference type="EMBL" id="BAO28958.1"/>
    </source>
</evidence>
<keyword evidence="5" id="KW-0732">Signal</keyword>
<dbReference type="InterPro" id="IPR003782">
    <property type="entry name" value="SCO1/SenC"/>
</dbReference>
<evidence type="ECO:0000256" key="4">
    <source>
        <dbReference type="PIRSR" id="PIRSR603782-2"/>
    </source>
</evidence>
<evidence type="ECO:0000256" key="1">
    <source>
        <dbReference type="ARBA" id="ARBA00010996"/>
    </source>
</evidence>
<proteinExistence type="inferred from homology"/>
<feature type="signal peptide" evidence="5">
    <location>
        <begin position="1"/>
        <end position="25"/>
    </location>
</feature>
<dbReference type="FunFam" id="3.40.30.10:FF:000013">
    <property type="entry name" value="Blast:Protein SCO1 homolog, mitochondrial"/>
    <property type="match status" value="1"/>
</dbReference>
<keyword evidence="2 3" id="KW-0186">Copper</keyword>
<evidence type="ECO:0000256" key="5">
    <source>
        <dbReference type="SAM" id="SignalP"/>
    </source>
</evidence>
<dbReference type="EMBL" id="AP012547">
    <property type="protein sequence ID" value="BAO28958.1"/>
    <property type="molecule type" value="Genomic_DNA"/>
</dbReference>
<evidence type="ECO:0000256" key="3">
    <source>
        <dbReference type="PIRSR" id="PIRSR603782-1"/>
    </source>
</evidence>
<protein>
    <recommendedName>
        <fullName evidence="6">Thioredoxin domain-containing protein</fullName>
    </recommendedName>
</protein>
<feature type="chain" id="PRO_5004795421" description="Thioredoxin domain-containing protein" evidence="5">
    <location>
        <begin position="26"/>
        <end position="221"/>
    </location>
</feature>
<dbReference type="RefSeq" id="WP_041097782.1">
    <property type="nucleotide sequence ID" value="NZ_AP012547.1"/>
</dbReference>
<dbReference type="CDD" id="cd02968">
    <property type="entry name" value="SCO"/>
    <property type="match status" value="1"/>
</dbReference>
<evidence type="ECO:0000313" key="8">
    <source>
        <dbReference type="Proteomes" id="UP000031637"/>
    </source>
</evidence>
<reference evidence="7 8" key="1">
    <citation type="journal article" date="2014" name="Syst. Appl. Microbiol.">
        <title>Complete genomes of freshwater sulfur oxidizers Sulfuricella denitrificans skB26 and Sulfuritalea hydrogenivorans sk43H: genetic insights into the sulfur oxidation pathway of betaproteobacteria.</title>
        <authorList>
            <person name="Watanabe T."/>
            <person name="Kojima H."/>
            <person name="Fukui M."/>
        </authorList>
    </citation>
    <scope>NUCLEOTIDE SEQUENCE [LARGE SCALE GENOMIC DNA]</scope>
    <source>
        <strain evidence="7">DSM22779</strain>
    </source>
</reference>
<feature type="binding site" evidence="3">
    <location>
        <position position="82"/>
    </location>
    <ligand>
        <name>Cu cation</name>
        <dbReference type="ChEBI" id="CHEBI:23378"/>
    </ligand>
</feature>
<dbReference type="KEGG" id="shd:SUTH_01158"/>
<dbReference type="Pfam" id="PF02630">
    <property type="entry name" value="SCO1-SenC"/>
    <property type="match status" value="1"/>
</dbReference>
<feature type="disulfide bond" description="Redox-active" evidence="4">
    <location>
        <begin position="78"/>
        <end position="82"/>
    </location>
</feature>
<name>W0SGZ0_9PROT</name>
<accession>W0SGZ0</accession>
<keyword evidence="4" id="KW-1015">Disulfide bond</keyword>
<comment type="similarity">
    <text evidence="1">Belongs to the SCO1/2 family.</text>
</comment>
<dbReference type="GO" id="GO:0046872">
    <property type="term" value="F:metal ion binding"/>
    <property type="evidence" value="ECO:0007669"/>
    <property type="project" value="UniProtKB-KW"/>
</dbReference>
<dbReference type="PROSITE" id="PS51352">
    <property type="entry name" value="THIOREDOXIN_2"/>
    <property type="match status" value="1"/>
</dbReference>
<dbReference type="AlphaFoldDB" id="W0SGZ0"/>
<dbReference type="Gene3D" id="3.40.30.10">
    <property type="entry name" value="Glutaredoxin"/>
    <property type="match status" value="1"/>
</dbReference>
<keyword evidence="3" id="KW-0479">Metal-binding</keyword>
<keyword evidence="8" id="KW-1185">Reference proteome</keyword>
<feature type="binding site" evidence="3">
    <location>
        <position position="169"/>
    </location>
    <ligand>
        <name>Cu cation</name>
        <dbReference type="ChEBI" id="CHEBI:23378"/>
    </ligand>
</feature>
<dbReference type="InterPro" id="IPR036249">
    <property type="entry name" value="Thioredoxin-like_sf"/>
</dbReference>
<organism evidence="7 8">
    <name type="scientific">Sulfuritalea hydrogenivorans sk43H</name>
    <dbReference type="NCBI Taxonomy" id="1223802"/>
    <lineage>
        <taxon>Bacteria</taxon>
        <taxon>Pseudomonadati</taxon>
        <taxon>Pseudomonadota</taxon>
        <taxon>Betaproteobacteria</taxon>
        <taxon>Nitrosomonadales</taxon>
        <taxon>Sterolibacteriaceae</taxon>
        <taxon>Sulfuritalea</taxon>
    </lineage>
</organism>